<keyword evidence="3" id="KW-0413">Isomerase</keyword>
<reference evidence="4 5" key="1">
    <citation type="submission" date="2019-06" db="EMBL/GenBank/DDBJ databases">
        <title>Mycoplasma falconis type strain whole genome sequence.</title>
        <authorList>
            <person name="Spergser J."/>
        </authorList>
    </citation>
    <scope>NUCLEOTIDE SEQUENCE [LARGE SCALE GENOMIC DNA]</scope>
    <source>
        <strain evidence="4 5">ATCC 51372</strain>
    </source>
</reference>
<dbReference type="GO" id="GO:0005829">
    <property type="term" value="C:cytosol"/>
    <property type="evidence" value="ECO:0007669"/>
    <property type="project" value="TreeGrafter"/>
</dbReference>
<dbReference type="PANTHER" id="PTHR11469:SF1">
    <property type="entry name" value="GLUCOSE-6-PHOSPHATE ISOMERASE"/>
    <property type="match status" value="1"/>
</dbReference>
<name>A0A501X937_9BACT</name>
<dbReference type="PROSITE" id="PS51463">
    <property type="entry name" value="P_GLUCOSE_ISOMERASE_3"/>
    <property type="match status" value="1"/>
</dbReference>
<dbReference type="GO" id="GO:0004347">
    <property type="term" value="F:glucose-6-phosphate isomerase activity"/>
    <property type="evidence" value="ECO:0007669"/>
    <property type="project" value="InterPro"/>
</dbReference>
<dbReference type="GO" id="GO:0051156">
    <property type="term" value="P:glucose 6-phosphate metabolic process"/>
    <property type="evidence" value="ECO:0007669"/>
    <property type="project" value="TreeGrafter"/>
</dbReference>
<dbReference type="EMBL" id="VFSS01000010">
    <property type="protein sequence ID" value="TPE56976.1"/>
    <property type="molecule type" value="Genomic_DNA"/>
</dbReference>
<dbReference type="InterPro" id="IPR001672">
    <property type="entry name" value="G6P_Isomerase"/>
</dbReference>
<dbReference type="SUPFAM" id="SSF53697">
    <property type="entry name" value="SIS domain"/>
    <property type="match status" value="1"/>
</dbReference>
<evidence type="ECO:0000256" key="1">
    <source>
        <dbReference type="ARBA" id="ARBA00022432"/>
    </source>
</evidence>
<dbReference type="InterPro" id="IPR046348">
    <property type="entry name" value="SIS_dom_sf"/>
</dbReference>
<evidence type="ECO:0000256" key="3">
    <source>
        <dbReference type="ARBA" id="ARBA00023235"/>
    </source>
</evidence>
<evidence type="ECO:0000256" key="2">
    <source>
        <dbReference type="ARBA" id="ARBA00023152"/>
    </source>
</evidence>
<dbReference type="Gene3D" id="3.40.50.10490">
    <property type="entry name" value="Glucose-6-phosphate isomerase like protein, domain 1"/>
    <property type="match status" value="2"/>
</dbReference>
<evidence type="ECO:0000313" key="4">
    <source>
        <dbReference type="EMBL" id="TPE56976.1"/>
    </source>
</evidence>
<keyword evidence="1" id="KW-0312">Gluconeogenesis</keyword>
<comment type="caution">
    <text evidence="4">The sequence shown here is derived from an EMBL/GenBank/DDBJ whole genome shotgun (WGS) entry which is preliminary data.</text>
</comment>
<gene>
    <name evidence="4" type="ORF">FJO69_02590</name>
</gene>
<dbReference type="Proteomes" id="UP000319776">
    <property type="component" value="Unassembled WGS sequence"/>
</dbReference>
<proteinExistence type="predicted"/>
<dbReference type="GO" id="GO:0097367">
    <property type="term" value="F:carbohydrate derivative binding"/>
    <property type="evidence" value="ECO:0007669"/>
    <property type="project" value="InterPro"/>
</dbReference>
<evidence type="ECO:0000313" key="5">
    <source>
        <dbReference type="Proteomes" id="UP000319776"/>
    </source>
</evidence>
<accession>A0A501X937</accession>
<sequence length="438" mass="50319">MANSPIKIDFSKALREKFFEKYENEITEINNKISSRNINGSQHLDFFDVKDKITKSDFEFIKKAYSLLVKKNIEYLVVVCPQQIRLQSEALIDLNKGKYSDKDKIKILYVDETIDGRDLVLLSQFLADKRFVLNVISQSGKSMEINLVYREIKQILIKKFGPQVASDYIFVTTNNNYGDLFKEAKENNYHLLGISDGVKEKYVNFTPAVLFPLACANINIIEYINGATAANEYYAKTPLEKNEAYLYALIRFILVKNNFKLEHLNVYSASYVKLAKLMKMYFIEANTAKERGLLVEISKQPSDLMTYSQLAISLPIRTFDTHILFTNPTYDLQVSMNNEGEDDYLNHLSKFTYNFIGKVIAESVIDSHVGLHKIASLKIDIEDYSAYNLGWIIAFIHRTAIMCAYLHEIDPFYQQGDISYSTALEQNIKSIIGGNKHE</sequence>
<dbReference type="OrthoDB" id="140919at2"/>
<dbReference type="GO" id="GO:0006096">
    <property type="term" value="P:glycolytic process"/>
    <property type="evidence" value="ECO:0007669"/>
    <property type="project" value="UniProtKB-KW"/>
</dbReference>
<dbReference type="GO" id="GO:0048029">
    <property type="term" value="F:monosaccharide binding"/>
    <property type="evidence" value="ECO:0007669"/>
    <property type="project" value="TreeGrafter"/>
</dbReference>
<evidence type="ECO:0008006" key="6">
    <source>
        <dbReference type="Google" id="ProtNLM"/>
    </source>
</evidence>
<dbReference type="GO" id="GO:0006094">
    <property type="term" value="P:gluconeogenesis"/>
    <property type="evidence" value="ECO:0007669"/>
    <property type="project" value="UniProtKB-KW"/>
</dbReference>
<keyword evidence="5" id="KW-1185">Reference proteome</keyword>
<keyword evidence="2" id="KW-0324">Glycolysis</keyword>
<dbReference type="PANTHER" id="PTHR11469">
    <property type="entry name" value="GLUCOSE-6-PHOSPHATE ISOMERASE"/>
    <property type="match status" value="1"/>
</dbReference>
<dbReference type="RefSeq" id="WP_140781510.1">
    <property type="nucleotide sequence ID" value="NZ_VFSS01000010.1"/>
</dbReference>
<protein>
    <recommendedName>
        <fullName evidence="6">Glucose-6-phosphate isomerase</fullName>
    </recommendedName>
</protein>
<dbReference type="AlphaFoldDB" id="A0A501X937"/>
<organism evidence="4 5">
    <name type="scientific">[Mycoplasma] falconis</name>
    <dbReference type="NCBI Taxonomy" id="92403"/>
    <lineage>
        <taxon>Bacteria</taxon>
        <taxon>Bacillati</taxon>
        <taxon>Mycoplasmatota</taxon>
        <taxon>Mycoplasmoidales</taxon>
        <taxon>Metamycoplasmataceae</taxon>
        <taxon>Metamycoplasma</taxon>
    </lineage>
</organism>